<proteinExistence type="predicted"/>
<dbReference type="EMBL" id="QGKW02000007">
    <property type="protein sequence ID" value="KAF2617918.1"/>
    <property type="molecule type" value="Genomic_DNA"/>
</dbReference>
<evidence type="ECO:0000313" key="1">
    <source>
        <dbReference type="EMBL" id="KAF2589976.1"/>
    </source>
</evidence>
<dbReference type="EMBL" id="QGKY02000190">
    <property type="protein sequence ID" value="KAF2589976.1"/>
    <property type="molecule type" value="Genomic_DNA"/>
</dbReference>
<comment type="caution">
    <text evidence="2">The sequence shown here is derived from an EMBL/GenBank/DDBJ whole genome shotgun (WGS) entry which is preliminary data.</text>
</comment>
<name>A0A8S9MI62_BRACR</name>
<gene>
    <name evidence="2" type="ORF">F2Q68_00039932</name>
    <name evidence="1" type="ORF">F2Q70_00039243</name>
</gene>
<dbReference type="Proteomes" id="UP000712281">
    <property type="component" value="Unassembled WGS sequence"/>
</dbReference>
<reference evidence="2" key="1">
    <citation type="submission" date="2019-12" db="EMBL/GenBank/DDBJ databases">
        <title>Genome sequencing and annotation of Brassica cretica.</title>
        <authorList>
            <person name="Studholme D.J."/>
            <person name="Sarris P.F."/>
        </authorList>
    </citation>
    <scope>NUCLEOTIDE SEQUENCE</scope>
    <source>
        <strain evidence="2">PFS-001/15</strain>
        <strain evidence="1">PFS-102/07</strain>
        <tissue evidence="2">Leaf</tissue>
    </source>
</reference>
<sequence length="109" mass="12337">MHKICYNEGRTKEISRRVRGWLLDTQGTHRVSLNPLRLAPSYHTCARDGVSCILWWLTVGDGVDRHHDDAVRRLQHRSSLLHVSAPLCNTNKSNDGSMIISYNGSGVDR</sequence>
<protein>
    <submittedName>
        <fullName evidence="2">Uncharacterized protein</fullName>
    </submittedName>
</protein>
<evidence type="ECO:0000313" key="3">
    <source>
        <dbReference type="Proteomes" id="UP000712281"/>
    </source>
</evidence>
<evidence type="ECO:0000313" key="2">
    <source>
        <dbReference type="EMBL" id="KAF2617918.1"/>
    </source>
</evidence>
<organism evidence="2 3">
    <name type="scientific">Brassica cretica</name>
    <name type="common">Mustard</name>
    <dbReference type="NCBI Taxonomy" id="69181"/>
    <lineage>
        <taxon>Eukaryota</taxon>
        <taxon>Viridiplantae</taxon>
        <taxon>Streptophyta</taxon>
        <taxon>Embryophyta</taxon>
        <taxon>Tracheophyta</taxon>
        <taxon>Spermatophyta</taxon>
        <taxon>Magnoliopsida</taxon>
        <taxon>eudicotyledons</taxon>
        <taxon>Gunneridae</taxon>
        <taxon>Pentapetalae</taxon>
        <taxon>rosids</taxon>
        <taxon>malvids</taxon>
        <taxon>Brassicales</taxon>
        <taxon>Brassicaceae</taxon>
        <taxon>Brassiceae</taxon>
        <taxon>Brassica</taxon>
    </lineage>
</organism>
<accession>A0A8S9MI62</accession>
<dbReference type="AlphaFoldDB" id="A0A8S9MI62"/>